<protein>
    <submittedName>
        <fullName evidence="3">Coiled-coil domain-containing protein 179</fullName>
    </submittedName>
</protein>
<dbReference type="OrthoDB" id="9799303at2759"/>
<proteinExistence type="predicted"/>
<keyword evidence="2" id="KW-1185">Reference proteome</keyword>
<sequence>MCLRCTGDETTQVNPEGPRRARPSEVTEGQSMRKRVENMKNLKKQKRKFSKRFAKPAPIPEPGLLWT</sequence>
<dbReference type="CTD" id="100500938"/>
<organism evidence="2 3">
    <name type="scientific">Hipposideros armiger</name>
    <name type="common">Great Himalayan leaf-nosed bat</name>
    <dbReference type="NCBI Taxonomy" id="186990"/>
    <lineage>
        <taxon>Eukaryota</taxon>
        <taxon>Metazoa</taxon>
        <taxon>Chordata</taxon>
        <taxon>Craniata</taxon>
        <taxon>Vertebrata</taxon>
        <taxon>Euteleostomi</taxon>
        <taxon>Mammalia</taxon>
        <taxon>Eutheria</taxon>
        <taxon>Laurasiatheria</taxon>
        <taxon>Chiroptera</taxon>
        <taxon>Yinpterochiroptera</taxon>
        <taxon>Rhinolophoidea</taxon>
        <taxon>Hipposideridae</taxon>
        <taxon>Hipposideros</taxon>
    </lineage>
</organism>
<dbReference type="KEGG" id="hai:109373357"/>
<evidence type="ECO:0000313" key="3">
    <source>
        <dbReference type="RefSeq" id="XP_019482666.1"/>
    </source>
</evidence>
<dbReference type="GeneID" id="109373357"/>
<dbReference type="RefSeq" id="XP_019482666.1">
    <property type="nucleotide sequence ID" value="XM_019627121.1"/>
</dbReference>
<evidence type="ECO:0000256" key="1">
    <source>
        <dbReference type="SAM" id="MobiDB-lite"/>
    </source>
</evidence>
<feature type="compositionally biased region" description="Basic residues" evidence="1">
    <location>
        <begin position="41"/>
        <end position="54"/>
    </location>
</feature>
<reference evidence="3" key="1">
    <citation type="submission" date="2025-08" db="UniProtKB">
        <authorList>
            <consortium name="RefSeq"/>
        </authorList>
    </citation>
    <scope>IDENTIFICATION</scope>
    <source>
        <tissue evidence="3">Muscle</tissue>
    </source>
</reference>
<evidence type="ECO:0000313" key="2">
    <source>
        <dbReference type="Proteomes" id="UP000694851"/>
    </source>
</evidence>
<dbReference type="AlphaFoldDB" id="A0A8B7Q2K0"/>
<gene>
    <name evidence="3" type="primary">CCDC179</name>
</gene>
<accession>A0A8B7Q2K0</accession>
<name>A0A8B7Q2K0_HIPAR</name>
<dbReference type="Proteomes" id="UP000694851">
    <property type="component" value="Unplaced"/>
</dbReference>
<feature type="region of interest" description="Disordered" evidence="1">
    <location>
        <begin position="1"/>
        <end position="67"/>
    </location>
</feature>